<dbReference type="InterPro" id="IPR051681">
    <property type="entry name" value="Ser/Thr_Kinases-Pseudokinases"/>
</dbReference>
<keyword evidence="4" id="KW-0067">ATP-binding</keyword>
<dbReference type="GO" id="GO:0004674">
    <property type="term" value="F:protein serine/threonine kinase activity"/>
    <property type="evidence" value="ECO:0007669"/>
    <property type="project" value="TreeGrafter"/>
</dbReference>
<keyword evidence="1" id="KW-0808">Transferase</keyword>
<dbReference type="SUPFAM" id="SSF56112">
    <property type="entry name" value="Protein kinase-like (PK-like)"/>
    <property type="match status" value="1"/>
</dbReference>
<reference evidence="6 7" key="1">
    <citation type="submission" date="2018-07" db="EMBL/GenBank/DDBJ databases">
        <title>The genomes of Aspergillus section Nigri reveals drivers in fungal speciation.</title>
        <authorList>
            <consortium name="DOE Joint Genome Institute"/>
            <person name="Vesth T.C."/>
            <person name="Nybo J."/>
            <person name="Theobald S."/>
            <person name="Brandl J."/>
            <person name="Frisvad J.C."/>
            <person name="Nielsen K.F."/>
            <person name="Lyhne E.K."/>
            <person name="Kogle M.E."/>
            <person name="Kuo A."/>
            <person name="Riley R."/>
            <person name="Clum A."/>
            <person name="Nolan M."/>
            <person name="Lipzen A."/>
            <person name="Salamov A."/>
            <person name="Henrissat B."/>
            <person name="Wiebenga A."/>
            <person name="De vries R.P."/>
            <person name="Grigoriev I.V."/>
            <person name="Mortensen U.H."/>
            <person name="Andersen M.R."/>
            <person name="Baker S.E."/>
        </authorList>
    </citation>
    <scope>NUCLEOTIDE SEQUENCE [LARGE SCALE GENOMIC DNA]</scope>
    <source>
        <strain evidence="6 7">CBS 139.54b</strain>
    </source>
</reference>
<dbReference type="Gene3D" id="1.10.510.10">
    <property type="entry name" value="Transferase(Phosphotransferase) domain 1"/>
    <property type="match status" value="1"/>
</dbReference>
<dbReference type="AlphaFoldDB" id="A0A3F3PK65"/>
<dbReference type="InterPro" id="IPR000719">
    <property type="entry name" value="Prot_kinase_dom"/>
</dbReference>
<dbReference type="PANTHER" id="PTHR44329">
    <property type="entry name" value="SERINE/THREONINE-PROTEIN KINASE TNNI3K-RELATED"/>
    <property type="match status" value="1"/>
</dbReference>
<evidence type="ECO:0000256" key="4">
    <source>
        <dbReference type="ARBA" id="ARBA00022840"/>
    </source>
</evidence>
<sequence length="425" mass="48265">MPSAFFQEHEPFFEFKSYTENEDFLVEGKPEPSSRSQTLIVRLANLSWWVKVTLRGETLRVTERQATEQVGKQKTLKRQRRKEYQDFISLIDFRSLPLLDDTVSEVILEESSDRSDATVKIRGTAELAVSPFANLSRKLKYTVREDPSRVIYPLRDEFPSLRTFEVTELLEQTEITDGVFRVIGAHDKTPYILKVVNRPFYQPHDTEVIRTELRNLIYFQGKPNIVQPAGIAVFPNPYATSDVTEQPLVIFGILQVFYSGGSLQNLFDEGHLHEHPWGRWTTQIAAAVNCLHEAGKTHMDIKPSNVVIDENGNAVLIDISGVGGITHEWRAPEIRDEISPGNLSFEVRRLNDTWAYGKLLSEIVSHGGSSPFSEALDQVVACLTREDTVARMTLSEAISRLRTSGIDRTCSIYKKHKYSHGNGRI</sequence>
<dbReference type="InterPro" id="IPR011009">
    <property type="entry name" value="Kinase-like_dom_sf"/>
</dbReference>
<dbReference type="EMBL" id="KZ852094">
    <property type="protein sequence ID" value="RDH27278.1"/>
    <property type="molecule type" value="Genomic_DNA"/>
</dbReference>
<dbReference type="RefSeq" id="XP_026620300.1">
    <property type="nucleotide sequence ID" value="XM_026768264.1"/>
</dbReference>
<evidence type="ECO:0000313" key="6">
    <source>
        <dbReference type="EMBL" id="RDH27278.1"/>
    </source>
</evidence>
<evidence type="ECO:0000259" key="5">
    <source>
        <dbReference type="PROSITE" id="PS50011"/>
    </source>
</evidence>
<dbReference type="Pfam" id="PF00069">
    <property type="entry name" value="Pkinase"/>
    <property type="match status" value="1"/>
</dbReference>
<evidence type="ECO:0000256" key="2">
    <source>
        <dbReference type="ARBA" id="ARBA00022741"/>
    </source>
</evidence>
<feature type="domain" description="Protein kinase" evidence="5">
    <location>
        <begin position="169"/>
        <end position="425"/>
    </location>
</feature>
<evidence type="ECO:0000313" key="7">
    <source>
        <dbReference type="Proteomes" id="UP000253729"/>
    </source>
</evidence>
<protein>
    <submittedName>
        <fullName evidence="6">Protein kinase</fullName>
    </submittedName>
</protein>
<dbReference type="Proteomes" id="UP000253729">
    <property type="component" value="Unassembled WGS sequence"/>
</dbReference>
<accession>A0A3F3PK65</accession>
<dbReference type="STRING" id="1341132.A0A3F3PK65"/>
<proteinExistence type="predicted"/>
<dbReference type="SMART" id="SM00220">
    <property type="entry name" value="S_TKc"/>
    <property type="match status" value="1"/>
</dbReference>
<dbReference type="PANTHER" id="PTHR44329:SF288">
    <property type="entry name" value="MITOGEN-ACTIVATED PROTEIN KINASE KINASE KINASE 20"/>
    <property type="match status" value="1"/>
</dbReference>
<gene>
    <name evidence="6" type="ORF">BDQ94DRAFT_154173</name>
</gene>
<dbReference type="PROSITE" id="PS50011">
    <property type="entry name" value="PROTEIN_KINASE_DOM"/>
    <property type="match status" value="1"/>
</dbReference>
<dbReference type="GO" id="GO:0005524">
    <property type="term" value="F:ATP binding"/>
    <property type="evidence" value="ECO:0007669"/>
    <property type="project" value="UniProtKB-KW"/>
</dbReference>
<organism evidence="6 7">
    <name type="scientific">Aspergillus welwitschiae</name>
    <dbReference type="NCBI Taxonomy" id="1341132"/>
    <lineage>
        <taxon>Eukaryota</taxon>
        <taxon>Fungi</taxon>
        <taxon>Dikarya</taxon>
        <taxon>Ascomycota</taxon>
        <taxon>Pezizomycotina</taxon>
        <taxon>Eurotiomycetes</taxon>
        <taxon>Eurotiomycetidae</taxon>
        <taxon>Eurotiales</taxon>
        <taxon>Aspergillaceae</taxon>
        <taxon>Aspergillus</taxon>
        <taxon>Aspergillus subgen. Circumdati</taxon>
    </lineage>
</organism>
<dbReference type="GeneID" id="38136620"/>
<keyword evidence="3 6" id="KW-0418">Kinase</keyword>
<evidence type="ECO:0000256" key="1">
    <source>
        <dbReference type="ARBA" id="ARBA00022679"/>
    </source>
</evidence>
<evidence type="ECO:0000256" key="3">
    <source>
        <dbReference type="ARBA" id="ARBA00022777"/>
    </source>
</evidence>
<name>A0A3F3PK65_9EURO</name>
<keyword evidence="7" id="KW-1185">Reference proteome</keyword>
<keyword evidence="2" id="KW-0547">Nucleotide-binding</keyword>